<dbReference type="GeneID" id="25902764"/>
<dbReference type="AlphaFoldDB" id="A0A0L0G9N4"/>
<evidence type="ECO:0000256" key="1">
    <source>
        <dbReference type="SAM" id="MobiDB-lite"/>
    </source>
</evidence>
<evidence type="ECO:0000313" key="2">
    <source>
        <dbReference type="EMBL" id="KNC85571.1"/>
    </source>
</evidence>
<proteinExistence type="predicted"/>
<dbReference type="OrthoDB" id="10250600at2759"/>
<dbReference type="Proteomes" id="UP000054560">
    <property type="component" value="Unassembled WGS sequence"/>
</dbReference>
<dbReference type="InterPro" id="IPR016024">
    <property type="entry name" value="ARM-type_fold"/>
</dbReference>
<dbReference type="InterPro" id="IPR011989">
    <property type="entry name" value="ARM-like"/>
</dbReference>
<evidence type="ECO:0008006" key="4">
    <source>
        <dbReference type="Google" id="ProtNLM"/>
    </source>
</evidence>
<evidence type="ECO:0000313" key="3">
    <source>
        <dbReference type="Proteomes" id="UP000054560"/>
    </source>
</evidence>
<dbReference type="Pfam" id="PF10508">
    <property type="entry name" value="Proteasom_PSMB"/>
    <property type="match status" value="1"/>
</dbReference>
<gene>
    <name evidence="2" type="ORF">SARC_02260</name>
</gene>
<accession>A0A0L0G9N4</accession>
<organism evidence="2 3">
    <name type="scientific">Sphaeroforma arctica JP610</name>
    <dbReference type="NCBI Taxonomy" id="667725"/>
    <lineage>
        <taxon>Eukaryota</taxon>
        <taxon>Ichthyosporea</taxon>
        <taxon>Ichthyophonida</taxon>
        <taxon>Sphaeroforma</taxon>
    </lineage>
</organism>
<name>A0A0L0G9N4_9EUKA</name>
<dbReference type="EMBL" id="KQ241695">
    <property type="protein sequence ID" value="KNC85571.1"/>
    <property type="molecule type" value="Genomic_DNA"/>
</dbReference>
<dbReference type="SUPFAM" id="SSF48371">
    <property type="entry name" value="ARM repeat"/>
    <property type="match status" value="1"/>
</dbReference>
<protein>
    <recommendedName>
        <fullName evidence="4">26S proteasome non-ATPase regulatory subunit 5</fullName>
    </recommendedName>
</protein>
<keyword evidence="3" id="KW-1185">Reference proteome</keyword>
<dbReference type="RefSeq" id="XP_014159473.1">
    <property type="nucleotide sequence ID" value="XM_014303998.1"/>
</dbReference>
<dbReference type="GO" id="GO:0005829">
    <property type="term" value="C:cytosol"/>
    <property type="evidence" value="ECO:0007669"/>
    <property type="project" value="TreeGrafter"/>
</dbReference>
<dbReference type="PANTHER" id="PTHR13554">
    <property type="entry name" value="26S PROTEASOME NON-ATPASE REGULATORY SUBUNIT 5-RELATED"/>
    <property type="match status" value="1"/>
</dbReference>
<feature type="region of interest" description="Disordered" evidence="1">
    <location>
        <begin position="456"/>
        <end position="478"/>
    </location>
</feature>
<dbReference type="eggNOG" id="KOG4413">
    <property type="taxonomic scope" value="Eukaryota"/>
</dbReference>
<dbReference type="PANTHER" id="PTHR13554:SF10">
    <property type="entry name" value="26S PROTEASOME NON-ATPASE REGULATORY SUBUNIT 5"/>
    <property type="match status" value="1"/>
</dbReference>
<dbReference type="Gene3D" id="1.25.10.10">
    <property type="entry name" value="Leucine-rich Repeat Variant"/>
    <property type="match status" value="1"/>
</dbReference>
<reference evidence="2 3" key="1">
    <citation type="submission" date="2011-02" db="EMBL/GenBank/DDBJ databases">
        <title>The Genome Sequence of Sphaeroforma arctica JP610.</title>
        <authorList>
            <consortium name="The Broad Institute Genome Sequencing Platform"/>
            <person name="Russ C."/>
            <person name="Cuomo C."/>
            <person name="Young S.K."/>
            <person name="Zeng Q."/>
            <person name="Gargeya S."/>
            <person name="Alvarado L."/>
            <person name="Berlin A."/>
            <person name="Chapman S.B."/>
            <person name="Chen Z."/>
            <person name="Freedman E."/>
            <person name="Gellesch M."/>
            <person name="Goldberg J."/>
            <person name="Griggs A."/>
            <person name="Gujja S."/>
            <person name="Heilman E."/>
            <person name="Heiman D."/>
            <person name="Howarth C."/>
            <person name="Mehta T."/>
            <person name="Neiman D."/>
            <person name="Pearson M."/>
            <person name="Roberts A."/>
            <person name="Saif S."/>
            <person name="Shea T."/>
            <person name="Shenoy N."/>
            <person name="Sisk P."/>
            <person name="Stolte C."/>
            <person name="Sykes S."/>
            <person name="White J."/>
            <person name="Yandava C."/>
            <person name="Burger G."/>
            <person name="Gray M.W."/>
            <person name="Holland P.W.H."/>
            <person name="King N."/>
            <person name="Lang F.B.F."/>
            <person name="Roger A.J."/>
            <person name="Ruiz-Trillo I."/>
            <person name="Haas B."/>
            <person name="Nusbaum C."/>
            <person name="Birren B."/>
        </authorList>
    </citation>
    <scope>NUCLEOTIDE SEQUENCE [LARGE SCALE GENOMIC DNA]</scope>
    <source>
        <strain evidence="2 3">JP610</strain>
    </source>
</reference>
<dbReference type="GO" id="GO:0043248">
    <property type="term" value="P:proteasome assembly"/>
    <property type="evidence" value="ECO:0007669"/>
    <property type="project" value="InterPro"/>
</dbReference>
<dbReference type="STRING" id="667725.A0A0L0G9N4"/>
<sequence length="478" mass="52558">MEKKNADGRPQRAEEIEQEVGLLLLFALLRDLLDDQLPSACNVLRKVLDGLSVDTLMTETNIGFLRSGLASSASEVKLLCLGQIKKLVTTDKHVAPLQETDIFGEALVYISHEELAIAQAAAGIVASLAWTDSGLEYLCGSEVTAILNDLMDPALHDDVTRFRAYDAVVGAATISSKALRNFERVHLLDRVKADLLTDDPLLRVSVVQLFAEMSASPTIYQFLVESGALSELSKSVTNLDDPLTSYILPSVLHFYGGLANYQSDHFKQIFNENDFARMFKYYLVESNDNMLKATIISCIGTIGRSKEGLEVMTSHPEMLISMLKYCVGTQTELRNVAHNALASMLRLRDPSVDQYQQSIYAGLPSQSEAGGFVGYLQQLVRQPFEDIKICVYNVYLSLAGHDWGRKELVSQPGLVESLTDKRNDVSHEVSLARYDVIDLLSETGAAELSDKALGDLNTAQQGGRPGTRRAQPTLATMT</sequence>
<dbReference type="InterPro" id="IPR019538">
    <property type="entry name" value="PSMD5"/>
</dbReference>